<accession>A0A5R9DV33</accession>
<organism evidence="2 3">
    <name type="scientific">Streptomyces marianii</name>
    <dbReference type="NCBI Taxonomy" id="1817406"/>
    <lineage>
        <taxon>Bacteria</taxon>
        <taxon>Bacillati</taxon>
        <taxon>Actinomycetota</taxon>
        <taxon>Actinomycetes</taxon>
        <taxon>Kitasatosporales</taxon>
        <taxon>Streptomycetaceae</taxon>
        <taxon>Streptomyces</taxon>
    </lineage>
</organism>
<gene>
    <name evidence="2" type="ORF">FEF34_40410</name>
</gene>
<evidence type="ECO:0000256" key="1">
    <source>
        <dbReference type="SAM" id="MobiDB-lite"/>
    </source>
</evidence>
<evidence type="ECO:0000313" key="2">
    <source>
        <dbReference type="EMBL" id="TLQ38874.1"/>
    </source>
</evidence>
<protein>
    <submittedName>
        <fullName evidence="2">Uncharacterized protein</fullName>
    </submittedName>
</protein>
<comment type="caution">
    <text evidence="2">The sequence shown here is derived from an EMBL/GenBank/DDBJ whole genome shotgun (WGS) entry which is preliminary data.</text>
</comment>
<name>A0A5R9DV33_9ACTN</name>
<dbReference type="AlphaFoldDB" id="A0A5R9DV33"/>
<keyword evidence="3" id="KW-1185">Reference proteome</keyword>
<proteinExistence type="predicted"/>
<evidence type="ECO:0000313" key="3">
    <source>
        <dbReference type="Proteomes" id="UP000305921"/>
    </source>
</evidence>
<dbReference type="Proteomes" id="UP000305921">
    <property type="component" value="Unassembled WGS sequence"/>
</dbReference>
<feature type="compositionally biased region" description="Pro residues" evidence="1">
    <location>
        <begin position="91"/>
        <end position="112"/>
    </location>
</feature>
<reference evidence="2 3" key="1">
    <citation type="submission" date="2019-05" db="EMBL/GenBank/DDBJ databases">
        <title>Streptomyces marianii sp. nov., a novel marine actinomycete from southern coast of India.</title>
        <authorList>
            <person name="Iniyan A.M."/>
            <person name="Wink J."/>
            <person name="Ramprasad E."/>
            <person name="Ramana C.V."/>
            <person name="Bunk B."/>
            <person name="Sproer C."/>
            <person name="Joseph F.-J.R.S."/>
            <person name="Vincent S.G.P."/>
        </authorList>
    </citation>
    <scope>NUCLEOTIDE SEQUENCE [LARGE SCALE GENOMIC DNA]</scope>
    <source>
        <strain evidence="2 3">ICN19</strain>
    </source>
</reference>
<feature type="region of interest" description="Disordered" evidence="1">
    <location>
        <begin position="84"/>
        <end position="117"/>
    </location>
</feature>
<sequence>MTITDPDQVPATPVYTITVSSTGAAAVDGEEVTAPGLAPNAARVAALAEVRIKAAFHGRPVRVIAKESDGAAWPLIVAVDGTVTTLDHPHPTPARPPAPAPVQAPPAPPSTPPAGEFTVAIPREEAPAWMVAGTQAAAGQQYAAPVPAAADPHTPASPWTAPLPPEYGPLLAELVANEKAGRLAEATVAAVKLEAALTGTYGPLAPPTVNVMTTRAWLTLRQVEESEEWAETTELLFQTAQHRREAQAPEEDTGQLIRNAHAVWIRLALDDPEYARETAEPVLALLGDHPDNARRVSAMFSLLGGAAA</sequence>
<dbReference type="OrthoDB" id="4232987at2"/>
<dbReference type="RefSeq" id="WP_138058445.1">
    <property type="nucleotide sequence ID" value="NZ_VAWE01000004.1"/>
</dbReference>
<dbReference type="EMBL" id="VAWE01000004">
    <property type="protein sequence ID" value="TLQ38874.1"/>
    <property type="molecule type" value="Genomic_DNA"/>
</dbReference>